<feature type="region of interest" description="Disordered" evidence="2">
    <location>
        <begin position="1985"/>
        <end position="2011"/>
    </location>
</feature>
<feature type="compositionally biased region" description="Low complexity" evidence="2">
    <location>
        <begin position="1417"/>
        <end position="1437"/>
    </location>
</feature>
<dbReference type="EMBL" id="OE000017">
    <property type="protein sequence ID" value="CAD7451950.1"/>
    <property type="molecule type" value="Genomic_DNA"/>
</dbReference>
<dbReference type="GO" id="GO:0008017">
    <property type="term" value="F:microtubule binding"/>
    <property type="evidence" value="ECO:0007669"/>
    <property type="project" value="InterPro"/>
</dbReference>
<feature type="compositionally biased region" description="Low complexity" evidence="2">
    <location>
        <begin position="1931"/>
        <end position="1944"/>
    </location>
</feature>
<feature type="region of interest" description="Disordered" evidence="2">
    <location>
        <begin position="1361"/>
        <end position="1387"/>
    </location>
</feature>
<dbReference type="CDD" id="cd23767">
    <property type="entry name" value="IQCD"/>
    <property type="match status" value="1"/>
</dbReference>
<feature type="compositionally biased region" description="Polar residues" evidence="2">
    <location>
        <begin position="1378"/>
        <end position="1387"/>
    </location>
</feature>
<evidence type="ECO:0000256" key="2">
    <source>
        <dbReference type="SAM" id="MobiDB-lite"/>
    </source>
</evidence>
<evidence type="ECO:0000313" key="3">
    <source>
        <dbReference type="EMBL" id="CAD7451950.1"/>
    </source>
</evidence>
<feature type="region of interest" description="Disordered" evidence="2">
    <location>
        <begin position="1862"/>
        <end position="1963"/>
    </location>
</feature>
<feature type="region of interest" description="Disordered" evidence="2">
    <location>
        <begin position="724"/>
        <end position="743"/>
    </location>
</feature>
<feature type="coiled-coil region" evidence="1">
    <location>
        <begin position="1044"/>
        <end position="1118"/>
    </location>
</feature>
<sequence length="2591" mass="290332">MNGSCSLITGPSNGPVVPITPLVPSGKQATVIGSLVYCESSALDHAATEVGRVTISSEAGECSGSEAEKTQLPSTARWEPTRAELHHDVRVLSQPLTRKTAVLSPTSTCVGYPGFCDMRNLKWMPPWEKGGKIKKSRPSSKLSPPRGVDKKLAVKTMRLNTQEDTSKLKKELEDLKKELRKGVEKCKKIDEETNALEKAEAKRKKPRPPARDELLRGSKAPLSSDNKDEDKNKGESSAKKKNYDQNAAREYMNKQKELRKEQRKKELLEKAQAKEMTKQKLKSLQEKRLQLVMAKPKQGNKEEEIKTEPTSNHEISQKPDHFNDIKDWEYVAKSIKPSNLNSENVAKQDSPKFHFSGNITLRDKPKFKSSKSKIPVDTTDFEFLKNTLRINRNDLTSQSKSTVTTAAPSNEAVQTSIDPLPSNSNVPLAIPSVVDTDVPNSLSIPCLQLPWSPRLPRKADHTALQNLIQAMSQRIETVSSQSTHTEKNSARSNKTPSSFRLHSSEQDNYSLDPAMKTKSQPEASSAVTQPSVMVSQRGQRPSDYTPPPMSKSSSLGEDAEIPPLMPLNVSHQLKLSHKRYKMTTSYPRLPLPGNTLEPTVLPDPDHLTLQIKALFDSRSREQAAVKIQAVYRGYKVRKHFQKFRCRKSNTAKKYKFFKDPNKVMFPSKHSAATDSIRSLTLNSDSGETTPEWLKPKLVQPCPNNFISAALKHFNKLRRHNMSNEPQVSSTVNLSGDIEPSPTRQSEEFHSLMEESGRVTSSTFSDQHLSAATEVKPQGSRNFATLAKSTMEVDVHISPRRSSKTLSNAGVQIIEKHEENSETSNFSEKQAITLASSKISTAENLDSTLSFHSLQEVTNSLSSSLPTGQDEIATLVSSKPDKSEPISEVLLDLPKGNHSSLCHRSKSDSSSMALIPPNVGLVRKHRMGHKYSKPVFTSKFESAARKTVQAGDHRLPDTSSPETFDSHSDASRLRRKRRSKPGKRSSPKKHAPEEFGKELPPAALHLQFQAELNMLGTMEQSMCHLIEVEGIRATTLAQQSTTTLAQTLQRVNEQHNAAFEEAERKRRLSHAELEQTLERERNEVARILGEVERKTAEGRAQLEETLAREREEGRALLEEALNNTAVRKKTAVEEMLTKERQEIARILDSVPTATTENVFGDITSSGGGKASDVLGVFESIERDVLAVEKTVAETLRDSSLEPSIKSVSELISGQVTSSQVSESLHQDSLGVESSLALEQSVSDQKDTSMLEKQALAVASYHMYDQLILDEEEKVKQQEVMFKERLKLLTKKTDITLKWLLIKKKSQKLQKQASKDRITMLQEQQKAHKGLLNKLSKKSVAPSSRKRGEKEISVSKVTPIYVHTEDSTQAEDEIPEEIGKSSSVVTLDISQGKEPSVKVSISKMQADNGDNIPEELEKSQSVSSKESQSRSSTKSSHSKALIPYKAGPDLTDEESQNINEMKPEDHLGNIKLEDIKAMQALEVRLARDIMKLEKVRRQIQCKEEAVIQRYHTEWNSKDSLRHQQTLEETLKLWREAQTQTLPPGVTTRASNKHDMSTSPLLIQDKENISPQEISEHLETGSEKHSNSSIPEDIAADSTRHSNSLSISREQEQYNSESFESPESIEMPRLTINTLHPTLLANKFPQETKTAGDTFQIQTPKMVESSRESLDIRIRAPLSPLPTGKQKRRHSSGSDESIIFSQNASEQSDIEGRVAALREQLRRRKMEADKLQKEQKRLKREKLKAKEQSLLKQIEAYDAYIQQTKEELEQDFNVPISTTFMKPKIKQPRVAEKKPLMKAEHSMNVTSLDMSVFAFVPKDDSQEEQSKSVDSVVQTAASSVNSEGGTATSSQSILENVVSISLQSDIHSSEARNTVEEDINMSKDESPVESVEEDLRLSSSDASIWTVISDGDHSRSLEQSRRTSIVSEKEELSQDSSSPKSLSQDLSVPTAIQSPVKMNEQDNELKEHDVSINEKTQQDNYIISLKQSSSLAEEQSSSPQNEKDDKDDSSLNTNSHVSEDFEEYLDEANSEQVLNSMSHEGGKIVQDGVVENQELLSLQDKYSKPQMQENVDLSSRQVETAVEHEDNEESKEVSFVETIKHNSEAVLKKEFSELKEEDIVTTAKDKIYKNNDLAESITKEILMKLFFESFNLSQISLKKDNNCAIFTSSDLEEEKTDNIALVHSSNYKTIELAEERKLFNNEDCPKDEISIDTVDGESIIKSKPLEEEFDMVFQSGEEFDFAEVSYSDETVTSRVQSRAKNKYTLDDRNFTNKNKANFHAAFSEDSAISKKQNDTLNDNSDVTFVKEKYFDKAKEEIVIDMFLKYMVKDALDVIIDIFKEKHIFKERDMLSLSPSIDVRKRVSEILNDSILSPSPCREKSRVLDLMVTTYDVASLEDDTSAIPSDSGSPYKDSFSIQLDDDHNNLKIVEDQTLSERCFFESDNAWGGRRGGSRPAPSRKFWVLQALVSSECVTEIVSRSRGCCTHGAVCVLPHTMQTCVSIYPLALITFQIAPKRAPRVLPVVTTTTSEIINACRLFLFMTGAMNSNNTQPSRPLFLPGVYKQICWAPAHLHRLGSHSLFLLLDVHVGVPKLLL</sequence>
<feature type="compositionally biased region" description="Basic and acidic residues" evidence="2">
    <location>
        <begin position="1561"/>
        <end position="1583"/>
    </location>
</feature>
<keyword evidence="1" id="KW-0175">Coiled coil</keyword>
<dbReference type="PANTHER" id="PTHR13958:SF3">
    <property type="entry name" value="CAP-GLY DOMAIN-CONTAINING PROTEIN-RELATED"/>
    <property type="match status" value="1"/>
</dbReference>
<feature type="region of interest" description="Disordered" evidence="2">
    <location>
        <begin position="475"/>
        <end position="560"/>
    </location>
</feature>
<feature type="compositionally biased region" description="Low complexity" evidence="2">
    <location>
        <begin position="1985"/>
        <end position="1995"/>
    </location>
</feature>
<dbReference type="PROSITE" id="PS50096">
    <property type="entry name" value="IQ"/>
    <property type="match status" value="1"/>
</dbReference>
<feature type="compositionally biased region" description="Polar residues" evidence="2">
    <location>
        <begin position="724"/>
        <end position="733"/>
    </location>
</feature>
<feature type="compositionally biased region" description="Polar residues" evidence="2">
    <location>
        <begin position="1598"/>
        <end position="1618"/>
    </location>
</feature>
<feature type="coiled-coil region" evidence="1">
    <location>
        <begin position="1711"/>
        <end position="1750"/>
    </location>
</feature>
<dbReference type="InterPro" id="IPR000048">
    <property type="entry name" value="IQ_motif_EF-hand-BS"/>
</dbReference>
<dbReference type="PANTHER" id="PTHR13958">
    <property type="entry name" value="CENTROSOME-ASSOCIATED PROTEIN 350"/>
    <property type="match status" value="1"/>
</dbReference>
<evidence type="ECO:0008006" key="4">
    <source>
        <dbReference type="Google" id="ProtNLM"/>
    </source>
</evidence>
<proteinExistence type="predicted"/>
<dbReference type="Pfam" id="PF00612">
    <property type="entry name" value="IQ"/>
    <property type="match status" value="1"/>
</dbReference>
<feature type="region of interest" description="Disordered" evidence="2">
    <location>
        <begin position="1403"/>
        <end position="1450"/>
    </location>
</feature>
<dbReference type="InterPro" id="IPR028750">
    <property type="entry name" value="CEP350/CC187"/>
</dbReference>
<feature type="region of interest" description="Disordered" evidence="2">
    <location>
        <begin position="196"/>
        <end position="322"/>
    </location>
</feature>
<dbReference type="GO" id="GO:0005813">
    <property type="term" value="C:centrosome"/>
    <property type="evidence" value="ECO:0007669"/>
    <property type="project" value="InterPro"/>
</dbReference>
<feature type="compositionally biased region" description="Polar residues" evidence="2">
    <location>
        <begin position="490"/>
        <end position="509"/>
    </location>
</feature>
<feature type="region of interest" description="Disordered" evidence="2">
    <location>
        <begin position="127"/>
        <end position="151"/>
    </location>
</feature>
<feature type="compositionally biased region" description="Basic residues" evidence="2">
    <location>
        <begin position="972"/>
        <end position="988"/>
    </location>
</feature>
<feature type="compositionally biased region" description="Basic and acidic residues" evidence="2">
    <location>
        <begin position="225"/>
        <end position="243"/>
    </location>
</feature>
<feature type="region of interest" description="Disordered" evidence="2">
    <location>
        <begin position="1533"/>
        <end position="1620"/>
    </location>
</feature>
<feature type="region of interest" description="Disordered" evidence="2">
    <location>
        <begin position="398"/>
        <end position="424"/>
    </location>
</feature>
<name>A0A7R9I8U8_9NEOP</name>
<feature type="compositionally biased region" description="Polar residues" evidence="2">
    <location>
        <begin position="517"/>
        <end position="539"/>
    </location>
</feature>
<protein>
    <recommendedName>
        <fullName evidence="4">Centrosome-associated protein 350</fullName>
    </recommendedName>
</protein>
<dbReference type="SMART" id="SM00015">
    <property type="entry name" value="IQ"/>
    <property type="match status" value="1"/>
</dbReference>
<dbReference type="GO" id="GO:0034453">
    <property type="term" value="P:microtubule anchoring"/>
    <property type="evidence" value="ECO:0007669"/>
    <property type="project" value="InterPro"/>
</dbReference>
<organism evidence="3">
    <name type="scientific">Timema tahoe</name>
    <dbReference type="NCBI Taxonomy" id="61484"/>
    <lineage>
        <taxon>Eukaryota</taxon>
        <taxon>Metazoa</taxon>
        <taxon>Ecdysozoa</taxon>
        <taxon>Arthropoda</taxon>
        <taxon>Hexapoda</taxon>
        <taxon>Insecta</taxon>
        <taxon>Pterygota</taxon>
        <taxon>Neoptera</taxon>
        <taxon>Polyneoptera</taxon>
        <taxon>Phasmatodea</taxon>
        <taxon>Timematodea</taxon>
        <taxon>Timematoidea</taxon>
        <taxon>Timematidae</taxon>
        <taxon>Timema</taxon>
    </lineage>
</organism>
<reference evidence="3" key="1">
    <citation type="submission" date="2020-11" db="EMBL/GenBank/DDBJ databases">
        <authorList>
            <person name="Tran Van P."/>
        </authorList>
    </citation>
    <scope>NUCLEOTIDE SEQUENCE</scope>
</reference>
<feature type="region of interest" description="Disordered" evidence="2">
    <location>
        <begin position="1672"/>
        <end position="1708"/>
    </location>
</feature>
<feature type="region of interest" description="Disordered" evidence="2">
    <location>
        <begin position="946"/>
        <end position="995"/>
    </location>
</feature>
<feature type="compositionally biased region" description="Basic and acidic residues" evidence="2">
    <location>
        <begin position="251"/>
        <end position="289"/>
    </location>
</feature>
<accession>A0A7R9I8U8</accession>
<feature type="compositionally biased region" description="Basic and acidic residues" evidence="2">
    <location>
        <begin position="1864"/>
        <end position="1883"/>
    </location>
</feature>
<dbReference type="Gene3D" id="1.20.5.190">
    <property type="match status" value="1"/>
</dbReference>
<evidence type="ECO:0000256" key="1">
    <source>
        <dbReference type="SAM" id="Coils"/>
    </source>
</evidence>
<feature type="coiled-coil region" evidence="1">
    <location>
        <begin position="158"/>
        <end position="192"/>
    </location>
</feature>
<gene>
    <name evidence="3" type="ORF">TTEB3V08_LOCUS146</name>
</gene>
<feature type="compositionally biased region" description="Basic and acidic residues" evidence="2">
    <location>
        <begin position="1907"/>
        <end position="1929"/>
    </location>
</feature>